<evidence type="ECO:0000256" key="9">
    <source>
        <dbReference type="ARBA" id="ARBA00023285"/>
    </source>
</evidence>
<name>A0AAE4MCL6_9EURY</name>
<keyword evidence="1 10" id="KW-0171">Cobalt transport</keyword>
<gene>
    <name evidence="10 11" type="primary">cbiN</name>
    <name evidence="11" type="ORF">McpAg1_09740</name>
</gene>
<evidence type="ECO:0000256" key="10">
    <source>
        <dbReference type="HAMAP-Rule" id="MF_00330"/>
    </source>
</evidence>
<keyword evidence="5 10" id="KW-0812">Transmembrane</keyword>
<keyword evidence="8 10" id="KW-0472">Membrane</keyword>
<comment type="subunit">
    <text evidence="10">Forms an energy-coupling factor (ECF) transporter complex composed of an ATP-binding protein (A component, CbiO), a transmembrane protein (T component, CbiQ) and 2 possible substrate-capture proteins (S components, CbiM and CbiN) of unknown stoichimetry.</text>
</comment>
<evidence type="ECO:0000256" key="3">
    <source>
        <dbReference type="ARBA" id="ARBA00022475"/>
    </source>
</evidence>
<dbReference type="HAMAP" id="MF_00330">
    <property type="entry name" value="CbiN"/>
    <property type="match status" value="1"/>
</dbReference>
<reference evidence="11" key="1">
    <citation type="submission" date="2023-06" db="EMBL/GenBank/DDBJ databases">
        <title>Genome sequence of Methancorpusculaceae sp. Ag1.</title>
        <authorList>
            <person name="Protasov E."/>
            <person name="Platt K."/>
            <person name="Poehlein A."/>
            <person name="Daniel R."/>
            <person name="Brune A."/>
        </authorList>
    </citation>
    <scope>NUCLEOTIDE SEQUENCE</scope>
    <source>
        <strain evidence="11">Ag1</strain>
    </source>
</reference>
<comment type="caution">
    <text evidence="11">The sequence shown here is derived from an EMBL/GenBank/DDBJ whole genome shotgun (WGS) entry which is preliminary data.</text>
</comment>
<keyword evidence="6 10" id="KW-1133">Transmembrane helix</keyword>
<sequence>MNRATLEIILGIAVIVIFVVGTLMLIPSGGEGEEGWGGADGGAADMIDSTGYEPWFNPIWEPPSGEIESLFFCVQTAIGAIIVGYFFGYWRGAKGRKESE</sequence>
<protein>
    <recommendedName>
        <fullName evidence="10">Cobalt transport protein CbiN</fullName>
    </recommendedName>
    <alternativeName>
        <fullName evidence="10">Energy-coupling factor transporter probable substrate-capture protein CbiN</fullName>
        <shortName evidence="10">ECF transporter S component CbiN</shortName>
    </alternativeName>
</protein>
<comment type="subcellular location">
    <subcellularLocation>
        <location evidence="10">Cell membrane</location>
        <topology evidence="10">Multi-pass membrane protein</topology>
    </subcellularLocation>
</comment>
<dbReference type="PANTHER" id="PTHR38662:SF1">
    <property type="entry name" value="COBALT TRANSPORT PROTEIN CBIN"/>
    <property type="match status" value="1"/>
</dbReference>
<keyword evidence="7 10" id="KW-0406">Ion transport</keyword>
<comment type="pathway">
    <text evidence="10">Cofactor biosynthesis; adenosylcobalamin biosynthesis.</text>
</comment>
<dbReference type="GO" id="GO:0005886">
    <property type="term" value="C:plasma membrane"/>
    <property type="evidence" value="ECO:0007669"/>
    <property type="project" value="UniProtKB-SubCell"/>
</dbReference>
<dbReference type="EMBL" id="JAWDKA010000004">
    <property type="protein sequence ID" value="MDV0441764.1"/>
    <property type="molecule type" value="Genomic_DNA"/>
</dbReference>
<evidence type="ECO:0000256" key="4">
    <source>
        <dbReference type="ARBA" id="ARBA00022573"/>
    </source>
</evidence>
<evidence type="ECO:0000256" key="1">
    <source>
        <dbReference type="ARBA" id="ARBA00022426"/>
    </source>
</evidence>
<dbReference type="InterPro" id="IPR003705">
    <property type="entry name" value="CbiN"/>
</dbReference>
<dbReference type="GO" id="GO:0015087">
    <property type="term" value="F:cobalt ion transmembrane transporter activity"/>
    <property type="evidence" value="ECO:0007669"/>
    <property type="project" value="UniProtKB-UniRule"/>
</dbReference>
<accession>A0AAE4MCL6</accession>
<dbReference type="AlphaFoldDB" id="A0AAE4MCL6"/>
<feature type="transmembrane region" description="Helical" evidence="10">
    <location>
        <begin position="69"/>
        <end position="90"/>
    </location>
</feature>
<keyword evidence="12" id="KW-1185">Reference proteome</keyword>
<comment type="function">
    <text evidence="10">Part of the energy-coupling factor (ECF) transporter complex CbiMNOQ involved in cobalt import.</text>
</comment>
<evidence type="ECO:0000313" key="11">
    <source>
        <dbReference type="EMBL" id="MDV0441764.1"/>
    </source>
</evidence>
<dbReference type="NCBIfam" id="NF002780">
    <property type="entry name" value="PRK02898.1"/>
    <property type="match status" value="1"/>
</dbReference>
<evidence type="ECO:0000313" key="12">
    <source>
        <dbReference type="Proteomes" id="UP001273136"/>
    </source>
</evidence>
<evidence type="ECO:0000256" key="7">
    <source>
        <dbReference type="ARBA" id="ARBA00023065"/>
    </source>
</evidence>
<feature type="transmembrane region" description="Helical" evidence="10">
    <location>
        <begin position="7"/>
        <end position="26"/>
    </location>
</feature>
<dbReference type="RefSeq" id="WP_338094168.1">
    <property type="nucleotide sequence ID" value="NZ_JAWDKA010000004.1"/>
</dbReference>
<keyword evidence="9 10" id="KW-0170">Cobalt</keyword>
<dbReference type="PANTHER" id="PTHR38662">
    <property type="entry name" value="COBALT TRANSPORT PROTEIN CBIN"/>
    <property type="match status" value="1"/>
</dbReference>
<evidence type="ECO:0000256" key="5">
    <source>
        <dbReference type="ARBA" id="ARBA00022692"/>
    </source>
</evidence>
<organism evidence="11 12">
    <name type="scientific">Methanorbis furvi</name>
    <dbReference type="NCBI Taxonomy" id="3028299"/>
    <lineage>
        <taxon>Archaea</taxon>
        <taxon>Methanobacteriati</taxon>
        <taxon>Methanobacteriota</taxon>
        <taxon>Stenosarchaea group</taxon>
        <taxon>Methanomicrobia</taxon>
        <taxon>Methanomicrobiales</taxon>
        <taxon>Methanocorpusculaceae</taxon>
        <taxon>Methanorbis</taxon>
    </lineage>
</organism>
<dbReference type="Pfam" id="PF02553">
    <property type="entry name" value="CbiN"/>
    <property type="match status" value="1"/>
</dbReference>
<keyword evidence="2 10" id="KW-0813">Transport</keyword>
<dbReference type="GO" id="GO:0009236">
    <property type="term" value="P:cobalamin biosynthetic process"/>
    <property type="evidence" value="ECO:0007669"/>
    <property type="project" value="UniProtKB-UniRule"/>
</dbReference>
<proteinExistence type="inferred from homology"/>
<keyword evidence="3 10" id="KW-1003">Cell membrane</keyword>
<dbReference type="Proteomes" id="UP001273136">
    <property type="component" value="Unassembled WGS sequence"/>
</dbReference>
<keyword evidence="4 10" id="KW-0169">Cobalamin biosynthesis</keyword>
<evidence type="ECO:0000256" key="6">
    <source>
        <dbReference type="ARBA" id="ARBA00022989"/>
    </source>
</evidence>
<comment type="similarity">
    <text evidence="10">Belongs to the CbiN family.</text>
</comment>
<evidence type="ECO:0000256" key="2">
    <source>
        <dbReference type="ARBA" id="ARBA00022448"/>
    </source>
</evidence>
<evidence type="ECO:0000256" key="8">
    <source>
        <dbReference type="ARBA" id="ARBA00023136"/>
    </source>
</evidence>